<organism evidence="15 16">
    <name type="scientific">Sphingomonas natans</name>
    <dbReference type="NCBI Taxonomy" id="3063330"/>
    <lineage>
        <taxon>Bacteria</taxon>
        <taxon>Pseudomonadati</taxon>
        <taxon>Pseudomonadota</taxon>
        <taxon>Alphaproteobacteria</taxon>
        <taxon>Sphingomonadales</taxon>
        <taxon>Sphingomonadaceae</taxon>
        <taxon>Sphingomonas</taxon>
    </lineage>
</organism>
<evidence type="ECO:0000256" key="10">
    <source>
        <dbReference type="PROSITE-ProRule" id="PRU01360"/>
    </source>
</evidence>
<comment type="caution">
    <text evidence="15">The sequence shown here is derived from an EMBL/GenBank/DDBJ whole genome shotgun (WGS) entry which is preliminary data.</text>
</comment>
<dbReference type="InterPro" id="IPR037066">
    <property type="entry name" value="Plug_dom_sf"/>
</dbReference>
<evidence type="ECO:0000259" key="13">
    <source>
        <dbReference type="Pfam" id="PF00593"/>
    </source>
</evidence>
<feature type="domain" description="TonB-dependent receptor-like beta-barrel" evidence="13">
    <location>
        <begin position="326"/>
        <end position="738"/>
    </location>
</feature>
<keyword evidence="15" id="KW-0675">Receptor</keyword>
<dbReference type="Gene3D" id="2.40.170.20">
    <property type="entry name" value="TonB-dependent receptor, beta-barrel domain"/>
    <property type="match status" value="1"/>
</dbReference>
<evidence type="ECO:0000313" key="15">
    <source>
        <dbReference type="EMBL" id="MDO6413721.1"/>
    </source>
</evidence>
<dbReference type="InterPro" id="IPR036942">
    <property type="entry name" value="Beta-barrel_TonB_sf"/>
</dbReference>
<dbReference type="PANTHER" id="PTHR30069">
    <property type="entry name" value="TONB-DEPENDENT OUTER MEMBRANE RECEPTOR"/>
    <property type="match status" value="1"/>
</dbReference>
<evidence type="ECO:0000256" key="11">
    <source>
        <dbReference type="RuleBase" id="RU003357"/>
    </source>
</evidence>
<keyword evidence="6" id="KW-0406">Ion transport</keyword>
<dbReference type="EMBL" id="JAUOTP010000002">
    <property type="protein sequence ID" value="MDO6413721.1"/>
    <property type="molecule type" value="Genomic_DNA"/>
</dbReference>
<dbReference type="Pfam" id="PF07715">
    <property type="entry name" value="Plug"/>
    <property type="match status" value="1"/>
</dbReference>
<keyword evidence="8 10" id="KW-0472">Membrane</keyword>
<sequence length="762" mass="81555">MSVSPRALAGARARLFGAAMLVAVATPAHAAKDDQSQDILVTAAQTAATIQNTPTAPVTIDAARIRTTVNAVNVEDTLKYLPSLFVRKRHIGDTQSPLATRTSGVGASARSLVYADGALLSALIGNNNTNASPRWSLVSPQEIAKIDVLYGPFSAAYPGNSIGAVVNITTRLPDHLEGTATAGMSLQTFSQYSTRDTLPARQIGATLGDRFGPLSIFASADHVSSDSQPLLYVTAATPAATSTTGTPATGSFADVTRLGAPIRVVGASGIERQHQDRYKLKAALDVTPDIHLTYVGGLLLDETISSAETYLTAAGAPAYAGTFNIDGRAYTLAATAFASGIYTREQRHWSHSLTASGSAGMFDWQIIGTLFDYDKDVQRTPTTAPPSALAGGAGTILRLDGTGWKTLDANGGVHLGGGHRIGVGAHVDGFEIKSSRYLTTDWRTGSEGALDLQSLGKTRTIGLWLQDAWDIRPDLTLTVGGRTEWWRAFDGLNFSRAPAIASLQPTRTAERFSPKATLAWTPIPGWTARASFGQASRFPTVGELYQIVTTPVPATPNPNLKPERARSEELALERHSLHGTARLALFDEVIDNALVSQTGPLNGTTTLATFVQNIDRTRARGIEASFDRRDLLAGFDLLGSVTYSDAKTLKDSVLPAAEGKRLPQVPRWKLTAAATWHPIAPVALTLAGRYASRLYGTIDNSDPIGHTYQGFEGYFILDARAVFDVTPKWSLSAGVDNLNNRKYYLFHPFPQRTFTMQVGYKL</sequence>
<feature type="signal peptide" evidence="12">
    <location>
        <begin position="1"/>
        <end position="30"/>
    </location>
</feature>
<name>A0ABT8Y5Y7_9SPHN</name>
<keyword evidence="16" id="KW-1185">Reference proteome</keyword>
<dbReference type="RefSeq" id="WP_303540380.1">
    <property type="nucleotide sequence ID" value="NZ_JAUOTP010000002.1"/>
</dbReference>
<dbReference type="Pfam" id="PF00593">
    <property type="entry name" value="TonB_dep_Rec_b-barrel"/>
    <property type="match status" value="1"/>
</dbReference>
<keyword evidence="3 10" id="KW-1134">Transmembrane beta strand</keyword>
<keyword evidence="4 10" id="KW-0812">Transmembrane</keyword>
<keyword evidence="7 11" id="KW-0798">TonB box</keyword>
<keyword evidence="2 10" id="KW-0813">Transport</keyword>
<reference evidence="15" key="1">
    <citation type="submission" date="2023-07" db="EMBL/GenBank/DDBJ databases">
        <authorList>
            <person name="Kim M."/>
        </authorList>
    </citation>
    <scope>NUCLEOTIDE SEQUENCE</scope>
    <source>
        <strain evidence="15">BIUV-7</strain>
    </source>
</reference>
<evidence type="ECO:0000256" key="4">
    <source>
        <dbReference type="ARBA" id="ARBA00022692"/>
    </source>
</evidence>
<evidence type="ECO:0000256" key="5">
    <source>
        <dbReference type="ARBA" id="ARBA00022729"/>
    </source>
</evidence>
<dbReference type="InterPro" id="IPR039426">
    <property type="entry name" value="TonB-dep_rcpt-like"/>
</dbReference>
<feature type="domain" description="TonB-dependent receptor plug" evidence="14">
    <location>
        <begin position="50"/>
        <end position="165"/>
    </location>
</feature>
<evidence type="ECO:0000256" key="9">
    <source>
        <dbReference type="ARBA" id="ARBA00023237"/>
    </source>
</evidence>
<evidence type="ECO:0000256" key="1">
    <source>
        <dbReference type="ARBA" id="ARBA00004571"/>
    </source>
</evidence>
<feature type="chain" id="PRO_5046863794" evidence="12">
    <location>
        <begin position="31"/>
        <end position="762"/>
    </location>
</feature>
<comment type="similarity">
    <text evidence="10 11">Belongs to the TonB-dependent receptor family.</text>
</comment>
<dbReference type="InterPro" id="IPR012910">
    <property type="entry name" value="Plug_dom"/>
</dbReference>
<dbReference type="PROSITE" id="PS52016">
    <property type="entry name" value="TONB_DEPENDENT_REC_3"/>
    <property type="match status" value="1"/>
</dbReference>
<accession>A0ABT8Y5Y7</accession>
<evidence type="ECO:0000256" key="2">
    <source>
        <dbReference type="ARBA" id="ARBA00022448"/>
    </source>
</evidence>
<comment type="subcellular location">
    <subcellularLocation>
        <location evidence="1 10">Cell outer membrane</location>
        <topology evidence="1 10">Multi-pass membrane protein</topology>
    </subcellularLocation>
</comment>
<dbReference type="InterPro" id="IPR000531">
    <property type="entry name" value="Beta-barrel_TonB"/>
</dbReference>
<dbReference type="Proteomes" id="UP001169764">
    <property type="component" value="Unassembled WGS sequence"/>
</dbReference>
<proteinExistence type="inferred from homology"/>
<evidence type="ECO:0000256" key="6">
    <source>
        <dbReference type="ARBA" id="ARBA00023065"/>
    </source>
</evidence>
<evidence type="ECO:0000313" key="16">
    <source>
        <dbReference type="Proteomes" id="UP001169764"/>
    </source>
</evidence>
<dbReference type="Gene3D" id="2.170.130.10">
    <property type="entry name" value="TonB-dependent receptor, plug domain"/>
    <property type="match status" value="1"/>
</dbReference>
<evidence type="ECO:0000259" key="14">
    <source>
        <dbReference type="Pfam" id="PF07715"/>
    </source>
</evidence>
<dbReference type="PANTHER" id="PTHR30069:SF53">
    <property type="entry name" value="COLICIN I RECEPTOR-RELATED"/>
    <property type="match status" value="1"/>
</dbReference>
<evidence type="ECO:0000256" key="12">
    <source>
        <dbReference type="SAM" id="SignalP"/>
    </source>
</evidence>
<keyword evidence="5 12" id="KW-0732">Signal</keyword>
<evidence type="ECO:0000256" key="7">
    <source>
        <dbReference type="ARBA" id="ARBA00023077"/>
    </source>
</evidence>
<gene>
    <name evidence="15" type="ORF">Q4F19_04935</name>
</gene>
<evidence type="ECO:0000256" key="3">
    <source>
        <dbReference type="ARBA" id="ARBA00022452"/>
    </source>
</evidence>
<dbReference type="SUPFAM" id="SSF56935">
    <property type="entry name" value="Porins"/>
    <property type="match status" value="1"/>
</dbReference>
<protein>
    <submittedName>
        <fullName evidence="15">TonB-dependent receptor</fullName>
    </submittedName>
</protein>
<dbReference type="CDD" id="cd01347">
    <property type="entry name" value="ligand_gated_channel"/>
    <property type="match status" value="1"/>
</dbReference>
<keyword evidence="9 10" id="KW-0998">Cell outer membrane</keyword>
<evidence type="ECO:0000256" key="8">
    <source>
        <dbReference type="ARBA" id="ARBA00023136"/>
    </source>
</evidence>